<dbReference type="EMBL" id="LSSL01005179">
    <property type="protein sequence ID" value="OLY78981.1"/>
    <property type="molecule type" value="Genomic_DNA"/>
</dbReference>
<organism evidence="1 2">
    <name type="scientific">Smittium mucronatum</name>
    <dbReference type="NCBI Taxonomy" id="133383"/>
    <lineage>
        <taxon>Eukaryota</taxon>
        <taxon>Fungi</taxon>
        <taxon>Fungi incertae sedis</taxon>
        <taxon>Zoopagomycota</taxon>
        <taxon>Kickxellomycotina</taxon>
        <taxon>Harpellomycetes</taxon>
        <taxon>Harpellales</taxon>
        <taxon>Legeriomycetaceae</taxon>
        <taxon>Smittium</taxon>
    </lineage>
</organism>
<sequence length="98" mass="11351">MEQILPSEVIERIFVFSQNPELRFISRSFHKISKTTKVRSEFFLFRFGPKNVFDFKEGLPAKFPKLFVNENLSLSLVNLGASIDPNQPKWGDCSTRDP</sequence>
<gene>
    <name evidence="1" type="ORF">AYI68_g6960</name>
</gene>
<evidence type="ECO:0008006" key="3">
    <source>
        <dbReference type="Google" id="ProtNLM"/>
    </source>
</evidence>
<comment type="caution">
    <text evidence="1">The sequence shown here is derived from an EMBL/GenBank/DDBJ whole genome shotgun (WGS) entry which is preliminary data.</text>
</comment>
<evidence type="ECO:0000313" key="2">
    <source>
        <dbReference type="Proteomes" id="UP000187455"/>
    </source>
</evidence>
<proteinExistence type="predicted"/>
<dbReference type="Proteomes" id="UP000187455">
    <property type="component" value="Unassembled WGS sequence"/>
</dbReference>
<reference evidence="1 2" key="1">
    <citation type="journal article" date="2016" name="Mol. Biol. Evol.">
        <title>Genome-Wide Survey of Gut Fungi (Harpellales) Reveals the First Horizontally Transferred Ubiquitin Gene from a Mosquito Host.</title>
        <authorList>
            <person name="Wang Y."/>
            <person name="White M.M."/>
            <person name="Kvist S."/>
            <person name="Moncalvo J.M."/>
        </authorList>
    </citation>
    <scope>NUCLEOTIDE SEQUENCE [LARGE SCALE GENOMIC DNA]</scope>
    <source>
        <strain evidence="1 2">ALG-7-W6</strain>
    </source>
</reference>
<dbReference type="OrthoDB" id="194358at2759"/>
<protein>
    <recommendedName>
        <fullName evidence="3">F-box domain-containing protein</fullName>
    </recommendedName>
</protein>
<keyword evidence="2" id="KW-1185">Reference proteome</keyword>
<evidence type="ECO:0000313" key="1">
    <source>
        <dbReference type="EMBL" id="OLY78981.1"/>
    </source>
</evidence>
<name>A0A1R0GQ07_9FUNG</name>
<dbReference type="AlphaFoldDB" id="A0A1R0GQ07"/>
<accession>A0A1R0GQ07</accession>